<keyword evidence="4" id="KW-0812">Transmembrane</keyword>
<dbReference type="EMBL" id="AZGA01000006">
    <property type="protein sequence ID" value="KRM36152.1"/>
    <property type="molecule type" value="Genomic_DNA"/>
</dbReference>
<sequence length="245" mass="26815">MNAYHYHYVPMGESALDLVLPNKIDVGQNQLIQTVGQQLLAQKIAGVTAIIPAYHTLTVNFVASLVTYGQLTQVLDRLIAAFDPQQAAANSRVLAIPVCYDGEFGPDLAAVAAYGHLSVADLIQMHTQTKYFIYMMGFLPGFAYMGTVPKQIAMPRLDKPRARLEPGSVGIAGAQTGMYPVASPGGWRLLGRTPLQLFNAQHPQLRYQAGDYIQFTAISKTDYRRIQALDLAGKYQIKQTILGDA</sequence>
<dbReference type="InterPro" id="IPR029000">
    <property type="entry name" value="Cyclophilin-like_dom_sf"/>
</dbReference>
<dbReference type="GO" id="GO:0016787">
    <property type="term" value="F:hydrolase activity"/>
    <property type="evidence" value="ECO:0007669"/>
    <property type="project" value="UniProtKB-KW"/>
</dbReference>
<dbReference type="Proteomes" id="UP000051236">
    <property type="component" value="Unassembled WGS sequence"/>
</dbReference>
<evidence type="ECO:0000256" key="2">
    <source>
        <dbReference type="ARBA" id="ARBA00022801"/>
    </source>
</evidence>
<dbReference type="SUPFAM" id="SSF50891">
    <property type="entry name" value="Cyclophilin-like"/>
    <property type="match status" value="1"/>
</dbReference>
<name>X0PH75_9LACO</name>
<dbReference type="SUPFAM" id="SSF160467">
    <property type="entry name" value="PH0987 N-terminal domain-like"/>
    <property type="match status" value="1"/>
</dbReference>
<evidence type="ECO:0000256" key="3">
    <source>
        <dbReference type="ARBA" id="ARBA00022840"/>
    </source>
</evidence>
<dbReference type="InterPro" id="IPR003833">
    <property type="entry name" value="CT_C_D"/>
</dbReference>
<protein>
    <submittedName>
        <fullName evidence="6">Allophanate hydrolase 2 subunit 1</fullName>
    </submittedName>
</protein>
<dbReference type="Gene3D" id="2.40.100.10">
    <property type="entry name" value="Cyclophilin-like"/>
    <property type="match status" value="1"/>
</dbReference>
<evidence type="ECO:0000256" key="4">
    <source>
        <dbReference type="SAM" id="Phobius"/>
    </source>
</evidence>
<dbReference type="PANTHER" id="PTHR34698">
    <property type="entry name" value="5-OXOPROLINASE SUBUNIT B"/>
    <property type="match status" value="1"/>
</dbReference>
<evidence type="ECO:0000256" key="1">
    <source>
        <dbReference type="ARBA" id="ARBA00022741"/>
    </source>
</evidence>
<evidence type="ECO:0000313" key="6">
    <source>
        <dbReference type="EMBL" id="KRM36152.1"/>
    </source>
</evidence>
<proteinExistence type="predicted"/>
<keyword evidence="7" id="KW-1185">Reference proteome</keyword>
<reference evidence="6 7" key="1">
    <citation type="journal article" date="2015" name="Genome Announc.">
        <title>Expanding the biotechnology potential of lactobacilli through comparative genomics of 213 strains and associated genera.</title>
        <authorList>
            <person name="Sun Z."/>
            <person name="Harris H.M."/>
            <person name="McCann A."/>
            <person name="Guo C."/>
            <person name="Argimon S."/>
            <person name="Zhang W."/>
            <person name="Yang X."/>
            <person name="Jeffery I.B."/>
            <person name="Cooney J.C."/>
            <person name="Kagawa T.F."/>
            <person name="Liu W."/>
            <person name="Song Y."/>
            <person name="Salvetti E."/>
            <person name="Wrobel A."/>
            <person name="Rasinkangas P."/>
            <person name="Parkhill J."/>
            <person name="Rea M.C."/>
            <person name="O'Sullivan O."/>
            <person name="Ritari J."/>
            <person name="Douillard F.P."/>
            <person name="Paul Ross R."/>
            <person name="Yang R."/>
            <person name="Briner A.E."/>
            <person name="Felis G.E."/>
            <person name="de Vos W.M."/>
            <person name="Barrangou R."/>
            <person name="Klaenhammer T.R."/>
            <person name="Caufield P.W."/>
            <person name="Cui Y."/>
            <person name="Zhang H."/>
            <person name="O'Toole P.W."/>
        </authorList>
    </citation>
    <scope>NUCLEOTIDE SEQUENCE [LARGE SCALE GENOMIC DNA]</scope>
    <source>
        <strain evidence="6 7">DSM 18527</strain>
    </source>
</reference>
<gene>
    <name evidence="6" type="ORF">FC83_GL000051</name>
</gene>
<dbReference type="PANTHER" id="PTHR34698:SF2">
    <property type="entry name" value="5-OXOPROLINASE SUBUNIT B"/>
    <property type="match status" value="1"/>
</dbReference>
<dbReference type="STRING" id="1423734.FC83_GL000051"/>
<keyword evidence="2 6" id="KW-0378">Hydrolase</keyword>
<dbReference type="RefSeq" id="WP_035455175.1">
    <property type="nucleotide sequence ID" value="NZ_AZGA01000006.1"/>
</dbReference>
<comment type="caution">
    <text evidence="6">The sequence shown here is derived from an EMBL/GenBank/DDBJ whole genome shotgun (WGS) entry which is preliminary data.</text>
</comment>
<dbReference type="NCBIfam" id="TIGR00370">
    <property type="entry name" value="5-oxoprolinase subunit PxpB"/>
    <property type="match status" value="1"/>
</dbReference>
<evidence type="ECO:0000259" key="5">
    <source>
        <dbReference type="SMART" id="SM00796"/>
    </source>
</evidence>
<feature type="transmembrane region" description="Helical" evidence="4">
    <location>
        <begin position="131"/>
        <end position="149"/>
    </location>
</feature>
<keyword evidence="3" id="KW-0067">ATP-binding</keyword>
<dbReference type="GO" id="GO:0005524">
    <property type="term" value="F:ATP binding"/>
    <property type="evidence" value="ECO:0007669"/>
    <property type="project" value="UniProtKB-KW"/>
</dbReference>
<dbReference type="OrthoDB" id="9778567at2"/>
<dbReference type="Pfam" id="PF02682">
    <property type="entry name" value="CT_C_D"/>
    <property type="match status" value="1"/>
</dbReference>
<dbReference type="PATRIC" id="fig|1423734.3.peg.51"/>
<dbReference type="eggNOG" id="COG2049">
    <property type="taxonomic scope" value="Bacteria"/>
</dbReference>
<keyword evidence="4" id="KW-0472">Membrane</keyword>
<accession>X0PH75</accession>
<dbReference type="AlphaFoldDB" id="X0PH75"/>
<dbReference type="SMART" id="SM00796">
    <property type="entry name" value="AHS1"/>
    <property type="match status" value="1"/>
</dbReference>
<dbReference type="InterPro" id="IPR010016">
    <property type="entry name" value="PxpB"/>
</dbReference>
<dbReference type="Gene3D" id="3.30.1360.40">
    <property type="match status" value="1"/>
</dbReference>
<keyword evidence="4" id="KW-1133">Transmembrane helix</keyword>
<evidence type="ECO:0000313" key="7">
    <source>
        <dbReference type="Proteomes" id="UP000051236"/>
    </source>
</evidence>
<keyword evidence="1" id="KW-0547">Nucleotide-binding</keyword>
<feature type="domain" description="Carboxyltransferase" evidence="5">
    <location>
        <begin position="6"/>
        <end position="205"/>
    </location>
</feature>
<organism evidence="6 7">
    <name type="scientific">Agrilactobacillus composti DSM 18527 = JCM 14202</name>
    <dbReference type="NCBI Taxonomy" id="1423734"/>
    <lineage>
        <taxon>Bacteria</taxon>
        <taxon>Bacillati</taxon>
        <taxon>Bacillota</taxon>
        <taxon>Bacilli</taxon>
        <taxon>Lactobacillales</taxon>
        <taxon>Lactobacillaceae</taxon>
        <taxon>Agrilactobacillus</taxon>
    </lineage>
</organism>